<name>A0A3E0D7E2_9BACT</name>
<evidence type="ECO:0000313" key="8">
    <source>
        <dbReference type="EMBL" id="REG77488.1"/>
    </source>
</evidence>
<feature type="transmembrane region" description="Helical" evidence="7">
    <location>
        <begin position="290"/>
        <end position="310"/>
    </location>
</feature>
<dbReference type="AlphaFoldDB" id="A0A3E0D7E2"/>
<accession>A0A3E0D7E2</accession>
<dbReference type="GO" id="GO:0005886">
    <property type="term" value="C:plasma membrane"/>
    <property type="evidence" value="ECO:0007669"/>
    <property type="project" value="UniProtKB-SubCell"/>
</dbReference>
<evidence type="ECO:0000256" key="1">
    <source>
        <dbReference type="ARBA" id="ARBA00004651"/>
    </source>
</evidence>
<proteinExistence type="inferred from homology"/>
<dbReference type="InterPro" id="IPR050833">
    <property type="entry name" value="Poly_Biosynth_Transport"/>
</dbReference>
<feature type="transmembrane region" description="Helical" evidence="7">
    <location>
        <begin position="381"/>
        <end position="398"/>
    </location>
</feature>
<feature type="transmembrane region" description="Helical" evidence="7">
    <location>
        <begin position="114"/>
        <end position="132"/>
    </location>
</feature>
<feature type="transmembrane region" description="Helical" evidence="7">
    <location>
        <begin position="444"/>
        <end position="464"/>
    </location>
</feature>
<keyword evidence="4 7" id="KW-0812">Transmembrane</keyword>
<dbReference type="PANTHER" id="PTHR30250:SF10">
    <property type="entry name" value="LIPOPOLYSACCHARIDE BIOSYNTHESIS PROTEIN WZXC"/>
    <property type="match status" value="1"/>
</dbReference>
<comment type="subcellular location">
    <subcellularLocation>
        <location evidence="1">Cell membrane</location>
        <topology evidence="1">Multi-pass membrane protein</topology>
    </subcellularLocation>
</comment>
<feature type="transmembrane region" description="Helical" evidence="7">
    <location>
        <begin position="353"/>
        <end position="375"/>
    </location>
</feature>
<dbReference type="PANTHER" id="PTHR30250">
    <property type="entry name" value="PST FAMILY PREDICTED COLANIC ACID TRANSPORTER"/>
    <property type="match status" value="1"/>
</dbReference>
<evidence type="ECO:0000256" key="5">
    <source>
        <dbReference type="ARBA" id="ARBA00022989"/>
    </source>
</evidence>
<evidence type="ECO:0000256" key="6">
    <source>
        <dbReference type="ARBA" id="ARBA00023136"/>
    </source>
</evidence>
<feature type="transmembrane region" description="Helical" evidence="7">
    <location>
        <begin position="41"/>
        <end position="58"/>
    </location>
</feature>
<dbReference type="EMBL" id="QUNF01000044">
    <property type="protein sequence ID" value="REG77488.1"/>
    <property type="molecule type" value="Genomic_DNA"/>
</dbReference>
<evidence type="ECO:0000256" key="3">
    <source>
        <dbReference type="ARBA" id="ARBA00022475"/>
    </source>
</evidence>
<keyword evidence="3" id="KW-1003">Cell membrane</keyword>
<evidence type="ECO:0000313" key="9">
    <source>
        <dbReference type="Proteomes" id="UP000256405"/>
    </source>
</evidence>
<feature type="transmembrane region" description="Helical" evidence="7">
    <location>
        <begin position="322"/>
        <end position="341"/>
    </location>
</feature>
<feature type="transmembrane region" description="Helical" evidence="7">
    <location>
        <begin position="170"/>
        <end position="191"/>
    </location>
</feature>
<dbReference type="RefSeq" id="WP_086543974.1">
    <property type="nucleotide sequence ID" value="NZ_MSSW01000102.1"/>
</dbReference>
<feature type="transmembrane region" description="Helical" evidence="7">
    <location>
        <begin position="419"/>
        <end position="438"/>
    </location>
</feature>
<dbReference type="OrthoDB" id="9770347at2"/>
<evidence type="ECO:0000256" key="7">
    <source>
        <dbReference type="SAM" id="Phobius"/>
    </source>
</evidence>
<sequence>MNLRKKTIKGVLWNAFEMFGGKIIQIVITVILARMLTPEDFGVIGLLVIFTELSKVILDSGFSQALIRKQDSDQTDFTSVFYFNIFIGIVVYSGLYLLAPLISDFYNYPELTNISRVVFLTIFINSFGIVQNAKIIKEVNFKILANRTIIANLLAGILAVYLAYNGFGVWALVIQMVLASFLRVIFLWVFAKWVPSLSFSFKPIRILFAFSGNLLLSGMFDVIASNIQTLLIGKFYTKADLGFYTQGKQLSVIPSQTLTTVVRNVTYPTLSVLQNKDEQLKQAYRKVIRIAFFIVFPLMLGLVVVADKLIPLVLGDAWKPAVKYFMLLCITGAIFPLYSINQNIFLIKGNSKLYLMVSIALRIITFISIAITIWYSVLVLVIGQVIATIVNTLIIMYYSGREIGYGLKEQFGDISSTMFISSVLSFIIYYIGIEIVIINSFWTIFAQFIIGLILFLFMSFILNLKVLKDLKDIFLSLKNRDK</sequence>
<feature type="transmembrane region" description="Helical" evidence="7">
    <location>
        <begin position="144"/>
        <end position="164"/>
    </location>
</feature>
<reference evidence="8 9" key="1">
    <citation type="submission" date="2018-08" db="EMBL/GenBank/DDBJ databases">
        <title>Genomic Encyclopedia of Archaeal and Bacterial Type Strains, Phase II (KMG-II): from individual species to whole genera.</title>
        <authorList>
            <person name="Goeker M."/>
        </authorList>
    </citation>
    <scope>NUCLEOTIDE SEQUENCE [LARGE SCALE GENOMIC DNA]</scope>
    <source>
        <strain evidence="8 9">DSM 15986</strain>
    </source>
</reference>
<keyword evidence="5 7" id="KW-1133">Transmembrane helix</keyword>
<gene>
    <name evidence="8" type="ORF">C8N25_14414</name>
</gene>
<comment type="similarity">
    <text evidence="2">Belongs to the polysaccharide synthase family.</text>
</comment>
<feature type="transmembrane region" description="Helical" evidence="7">
    <location>
        <begin position="79"/>
        <end position="102"/>
    </location>
</feature>
<dbReference type="Proteomes" id="UP000256405">
    <property type="component" value="Unassembled WGS sequence"/>
</dbReference>
<keyword evidence="6 7" id="KW-0472">Membrane</keyword>
<comment type="caution">
    <text evidence="8">The sequence shown here is derived from an EMBL/GenBank/DDBJ whole genome shotgun (WGS) entry which is preliminary data.</text>
</comment>
<feature type="transmembrane region" description="Helical" evidence="7">
    <location>
        <begin position="12"/>
        <end position="35"/>
    </location>
</feature>
<dbReference type="Pfam" id="PF13440">
    <property type="entry name" value="Polysacc_synt_3"/>
    <property type="match status" value="1"/>
</dbReference>
<evidence type="ECO:0000256" key="4">
    <source>
        <dbReference type="ARBA" id="ARBA00022692"/>
    </source>
</evidence>
<protein>
    <submittedName>
        <fullName evidence="8">O-antigen/teichoic acid export membrane protein</fullName>
    </submittedName>
</protein>
<dbReference type="CDD" id="cd13127">
    <property type="entry name" value="MATE_tuaB_like"/>
    <property type="match status" value="1"/>
</dbReference>
<keyword evidence="9" id="KW-1185">Reference proteome</keyword>
<evidence type="ECO:0000256" key="2">
    <source>
        <dbReference type="ARBA" id="ARBA00007430"/>
    </source>
</evidence>
<organism evidence="8 9">
    <name type="scientific">Algoriphagus antarcticus</name>
    <dbReference type="NCBI Taxonomy" id="238540"/>
    <lineage>
        <taxon>Bacteria</taxon>
        <taxon>Pseudomonadati</taxon>
        <taxon>Bacteroidota</taxon>
        <taxon>Cytophagia</taxon>
        <taxon>Cytophagales</taxon>
        <taxon>Cyclobacteriaceae</taxon>
        <taxon>Algoriphagus</taxon>
    </lineage>
</organism>